<name>A0ABW8DQ35_9PSED</name>
<evidence type="ECO:0000313" key="1">
    <source>
        <dbReference type="EMBL" id="MFJ2288145.1"/>
    </source>
</evidence>
<dbReference type="EMBL" id="JBIUVY010000030">
    <property type="protein sequence ID" value="MFJ2288145.1"/>
    <property type="molecule type" value="Genomic_DNA"/>
</dbReference>
<sequence length="258" mass="28577">MGVPVKNPTLKSANTLMKSMGNLPPVIPSIPTQLPPGTAEVVNALFKELKAIFPAWRQAWPDDETLDSAKRSWIKAFMAEGIHQLEQIRYGIQNCRKLGGDFAPSVGKFIKWCQPTPEMLGIPTHDRAFREALENSHPSRAGSRTWSHAAVRHAALQCELHNLADQVSDKASEIFDRAYDITIRMLVQGQDLDDIAIGIGHDSQKAEVEYAVEEGERFIHATMRRQGIPTDGKSAREQLLRRLGLTPSARVVGDADHG</sequence>
<protein>
    <submittedName>
        <fullName evidence="1">Replication protein P</fullName>
    </submittedName>
</protein>
<reference evidence="1 2" key="1">
    <citation type="submission" date="2024-10" db="EMBL/GenBank/DDBJ databases">
        <title>The Natural Products Discovery Center: Release of the First 8490 Sequenced Strains for Exploring Actinobacteria Biosynthetic Diversity.</title>
        <authorList>
            <person name="Kalkreuter E."/>
            <person name="Kautsar S.A."/>
            <person name="Yang D."/>
            <person name="Bader C.D."/>
            <person name="Teijaro C.N."/>
            <person name="Fluegel L."/>
            <person name="Davis C.M."/>
            <person name="Simpson J.R."/>
            <person name="Lauterbach L."/>
            <person name="Steele A.D."/>
            <person name="Gui C."/>
            <person name="Meng S."/>
            <person name="Li G."/>
            <person name="Viehrig K."/>
            <person name="Ye F."/>
            <person name="Su P."/>
            <person name="Kiefer A.F."/>
            <person name="Nichols A."/>
            <person name="Cepeda A.J."/>
            <person name="Yan W."/>
            <person name="Fan B."/>
            <person name="Jiang Y."/>
            <person name="Adhikari A."/>
            <person name="Zheng C.-J."/>
            <person name="Schuster L."/>
            <person name="Cowan T.M."/>
            <person name="Smanski M.J."/>
            <person name="Chevrette M.G."/>
            <person name="De Carvalho L.P.S."/>
            <person name="Shen B."/>
        </authorList>
    </citation>
    <scope>NUCLEOTIDE SEQUENCE [LARGE SCALE GENOMIC DNA]</scope>
    <source>
        <strain evidence="1 2">NPDC087689</strain>
    </source>
</reference>
<organism evidence="1 2">
    <name type="scientific">Pseudomonas iridis</name>
    <dbReference type="NCBI Taxonomy" id="2710587"/>
    <lineage>
        <taxon>Bacteria</taxon>
        <taxon>Pseudomonadati</taxon>
        <taxon>Pseudomonadota</taxon>
        <taxon>Gammaproteobacteria</taxon>
        <taxon>Pseudomonadales</taxon>
        <taxon>Pseudomonadaceae</taxon>
        <taxon>Pseudomonas</taxon>
    </lineage>
</organism>
<proteinExistence type="predicted"/>
<dbReference type="RefSeq" id="WP_401232087.1">
    <property type="nucleotide sequence ID" value="NZ_JBIUVY010000030.1"/>
</dbReference>
<keyword evidence="2" id="KW-1185">Reference proteome</keyword>
<evidence type="ECO:0000313" key="2">
    <source>
        <dbReference type="Proteomes" id="UP001617296"/>
    </source>
</evidence>
<gene>
    <name evidence="1" type="ORF">ACIOUF_17590</name>
</gene>
<accession>A0ABW8DQ35</accession>
<dbReference type="InterPro" id="IPR009731">
    <property type="entry name" value="P-like"/>
</dbReference>
<comment type="caution">
    <text evidence="1">The sequence shown here is derived from an EMBL/GenBank/DDBJ whole genome shotgun (WGS) entry which is preliminary data.</text>
</comment>
<dbReference type="Proteomes" id="UP001617296">
    <property type="component" value="Unassembled WGS sequence"/>
</dbReference>
<dbReference type="Pfam" id="PF06992">
    <property type="entry name" value="Phage_lambda_P"/>
    <property type="match status" value="1"/>
</dbReference>